<evidence type="ECO:0000313" key="7">
    <source>
        <dbReference type="Proteomes" id="UP000422232"/>
    </source>
</evidence>
<dbReference type="Gene3D" id="1.10.10.60">
    <property type="entry name" value="Homeodomain-like"/>
    <property type="match status" value="1"/>
</dbReference>
<dbReference type="GO" id="GO:0003677">
    <property type="term" value="F:DNA binding"/>
    <property type="evidence" value="ECO:0007669"/>
    <property type="project" value="UniProtKB-KW"/>
</dbReference>
<dbReference type="PANTHER" id="PTHR30461">
    <property type="entry name" value="DNA-INVERTASE FROM LAMBDOID PROPHAGE"/>
    <property type="match status" value="1"/>
</dbReference>
<dbReference type="InterPro" id="IPR006119">
    <property type="entry name" value="Resolv_N"/>
</dbReference>
<dbReference type="PROSITE" id="PS00398">
    <property type="entry name" value="RECOMBINASES_2"/>
    <property type="match status" value="1"/>
</dbReference>
<dbReference type="Gene3D" id="3.40.50.1390">
    <property type="entry name" value="Resolvase, N-terminal catalytic domain"/>
    <property type="match status" value="1"/>
</dbReference>
<evidence type="ECO:0000256" key="5">
    <source>
        <dbReference type="ARBA" id="ARBA00023172"/>
    </source>
</evidence>
<dbReference type="PROSITE" id="PS51736">
    <property type="entry name" value="RECOMBINASES_3"/>
    <property type="match status" value="1"/>
</dbReference>
<dbReference type="PROSITE" id="PS00397">
    <property type="entry name" value="RECOMBINASES_1"/>
    <property type="match status" value="1"/>
</dbReference>
<evidence type="ECO:0000256" key="2">
    <source>
        <dbReference type="ARBA" id="ARBA00022908"/>
    </source>
</evidence>
<dbReference type="Pfam" id="PF00239">
    <property type="entry name" value="Resolvase"/>
    <property type="match status" value="1"/>
</dbReference>
<dbReference type="GO" id="GO:0015074">
    <property type="term" value="P:DNA integration"/>
    <property type="evidence" value="ECO:0007669"/>
    <property type="project" value="UniProtKB-KW"/>
</dbReference>
<protein>
    <submittedName>
        <fullName evidence="6">DNA-invertase hin</fullName>
    </submittedName>
</protein>
<dbReference type="PANTHER" id="PTHR30461:SF26">
    <property type="entry name" value="RESOLVASE HOMOLOG YNEB"/>
    <property type="match status" value="1"/>
</dbReference>
<keyword evidence="3" id="KW-0230">DNA invertase</keyword>
<gene>
    <name evidence="6" type="primary">hin_2</name>
    <name evidence="6" type="ORF">Psal009_00803</name>
</gene>
<accession>A0A9Q5VDC6</accession>
<keyword evidence="7" id="KW-1185">Reference proteome</keyword>
<evidence type="ECO:0000313" key="6">
    <source>
        <dbReference type="EMBL" id="QGO04924.1"/>
    </source>
</evidence>
<dbReference type="EMBL" id="CP038908">
    <property type="protein sequence ID" value="QGO04924.1"/>
    <property type="molecule type" value="Genomic_DNA"/>
</dbReference>
<comment type="similarity">
    <text evidence="1">Belongs to the site-specific recombinase resolvase family.</text>
</comment>
<dbReference type="RefSeq" id="WP_016212268.1">
    <property type="nucleotide sequence ID" value="NZ_CP012413.1"/>
</dbReference>
<dbReference type="InterPro" id="IPR050639">
    <property type="entry name" value="SSR_resolvase"/>
</dbReference>
<organism evidence="6 7">
    <name type="scientific">Piscirickettsia salmonis</name>
    <dbReference type="NCBI Taxonomy" id="1238"/>
    <lineage>
        <taxon>Bacteria</taxon>
        <taxon>Pseudomonadati</taxon>
        <taxon>Pseudomonadota</taxon>
        <taxon>Gammaproteobacteria</taxon>
        <taxon>Thiotrichales</taxon>
        <taxon>Piscirickettsiaceae</taxon>
        <taxon>Piscirickettsia</taxon>
    </lineage>
</organism>
<dbReference type="GeneID" id="66739718"/>
<proteinExistence type="inferred from homology"/>
<dbReference type="AlphaFoldDB" id="A0A9Q5VDC6"/>
<dbReference type="Proteomes" id="UP000422232">
    <property type="component" value="Chromosome"/>
</dbReference>
<keyword evidence="2" id="KW-0229">DNA integration</keyword>
<dbReference type="FunFam" id="3.40.50.1390:FF:000001">
    <property type="entry name" value="DNA recombinase"/>
    <property type="match status" value="1"/>
</dbReference>
<sequence>MAVVGYARVSSSGQNLKSQLDKLNAYGCDKIFQEKISGIDQDRPELKSCLNYLREGDTLVITKLDRLARSAVHLGQIIDRLQSESISFVVIDQQIDTTTPAGKLLFHMLSAFSEFEHGIRKERQADGIKSALDKGVRFGRPKKTNTKLEMDVICDKRNGMTLSKLKSKYGISQTTIYRILSKHKDNNRFCRNLI</sequence>
<evidence type="ECO:0000256" key="3">
    <source>
        <dbReference type="ARBA" id="ARBA00023100"/>
    </source>
</evidence>
<reference evidence="6 7" key="1">
    <citation type="submission" date="2019-04" db="EMBL/GenBank/DDBJ databases">
        <title>Complete genome sequencing of Piscirickettsia salmonis strain Psal-009.</title>
        <authorList>
            <person name="Schober I."/>
            <person name="Bunk B."/>
            <person name="Sproer C."/>
            <person name="Carril G.P."/>
            <person name="Riedel T."/>
            <person name="Flores-Herrera P.A."/>
            <person name="Nourdin-Galindo G."/>
            <person name="Marshall S.H."/>
            <person name="Overmann J."/>
        </authorList>
    </citation>
    <scope>NUCLEOTIDE SEQUENCE [LARGE SCALE GENOMIC DNA]</scope>
    <source>
        <strain evidence="6 7">Psal-009</strain>
    </source>
</reference>
<keyword evidence="4" id="KW-0238">DNA-binding</keyword>
<keyword evidence="5" id="KW-0233">DNA recombination</keyword>
<evidence type="ECO:0000256" key="4">
    <source>
        <dbReference type="ARBA" id="ARBA00023125"/>
    </source>
</evidence>
<dbReference type="InterPro" id="IPR006118">
    <property type="entry name" value="Recombinase_CS"/>
</dbReference>
<dbReference type="SUPFAM" id="SSF53041">
    <property type="entry name" value="Resolvase-like"/>
    <property type="match status" value="1"/>
</dbReference>
<evidence type="ECO:0000256" key="1">
    <source>
        <dbReference type="ARBA" id="ARBA00009913"/>
    </source>
</evidence>
<dbReference type="GO" id="GO:0000150">
    <property type="term" value="F:DNA strand exchange activity"/>
    <property type="evidence" value="ECO:0007669"/>
    <property type="project" value="UniProtKB-KW"/>
</dbReference>
<dbReference type="SMART" id="SM00857">
    <property type="entry name" value="Resolvase"/>
    <property type="match status" value="1"/>
</dbReference>
<name>A0A9Q5VDC6_PISSA</name>
<dbReference type="InterPro" id="IPR036162">
    <property type="entry name" value="Resolvase-like_N_sf"/>
</dbReference>
<dbReference type="CDD" id="cd03768">
    <property type="entry name" value="SR_ResInv"/>
    <property type="match status" value="1"/>
</dbReference>